<reference evidence="1" key="1">
    <citation type="journal article" date="2022" name="Int. J. Mol. Sci.">
        <title>Draft Genome of Tanacetum Coccineum: Genomic Comparison of Closely Related Tanacetum-Family Plants.</title>
        <authorList>
            <person name="Yamashiro T."/>
            <person name="Shiraishi A."/>
            <person name="Nakayama K."/>
            <person name="Satake H."/>
        </authorList>
    </citation>
    <scope>NUCLEOTIDE SEQUENCE</scope>
</reference>
<evidence type="ECO:0000313" key="1">
    <source>
        <dbReference type="EMBL" id="GJT56917.1"/>
    </source>
</evidence>
<name>A0ABQ5F297_9ASTR</name>
<protein>
    <submittedName>
        <fullName evidence="1">Uncharacterized protein</fullName>
    </submittedName>
</protein>
<accession>A0ABQ5F297</accession>
<sequence>MLVIKIFTERKKVFRERRRSGKIRAKRMVVKEIEDGLVEEIEKLGWWFEQDIDDEGEKNEEDEDGGEV</sequence>
<dbReference type="EMBL" id="BQNB010016888">
    <property type="protein sequence ID" value="GJT56917.1"/>
    <property type="molecule type" value="Genomic_DNA"/>
</dbReference>
<organism evidence="1 2">
    <name type="scientific">Tanacetum coccineum</name>
    <dbReference type="NCBI Taxonomy" id="301880"/>
    <lineage>
        <taxon>Eukaryota</taxon>
        <taxon>Viridiplantae</taxon>
        <taxon>Streptophyta</taxon>
        <taxon>Embryophyta</taxon>
        <taxon>Tracheophyta</taxon>
        <taxon>Spermatophyta</taxon>
        <taxon>Magnoliopsida</taxon>
        <taxon>eudicotyledons</taxon>
        <taxon>Gunneridae</taxon>
        <taxon>Pentapetalae</taxon>
        <taxon>asterids</taxon>
        <taxon>campanulids</taxon>
        <taxon>Asterales</taxon>
        <taxon>Asteraceae</taxon>
        <taxon>Asteroideae</taxon>
        <taxon>Anthemideae</taxon>
        <taxon>Anthemidinae</taxon>
        <taxon>Tanacetum</taxon>
    </lineage>
</organism>
<keyword evidence="2" id="KW-1185">Reference proteome</keyword>
<proteinExistence type="predicted"/>
<evidence type="ECO:0000313" key="2">
    <source>
        <dbReference type="Proteomes" id="UP001151760"/>
    </source>
</evidence>
<reference evidence="1" key="2">
    <citation type="submission" date="2022-01" db="EMBL/GenBank/DDBJ databases">
        <authorList>
            <person name="Yamashiro T."/>
            <person name="Shiraishi A."/>
            <person name="Satake H."/>
            <person name="Nakayama K."/>
        </authorList>
    </citation>
    <scope>NUCLEOTIDE SEQUENCE</scope>
</reference>
<comment type="caution">
    <text evidence="1">The sequence shown here is derived from an EMBL/GenBank/DDBJ whole genome shotgun (WGS) entry which is preliminary data.</text>
</comment>
<gene>
    <name evidence="1" type="ORF">Tco_0991971</name>
</gene>
<dbReference type="Proteomes" id="UP001151760">
    <property type="component" value="Unassembled WGS sequence"/>
</dbReference>